<evidence type="ECO:0000256" key="1">
    <source>
        <dbReference type="SAM" id="MobiDB-lite"/>
    </source>
</evidence>
<dbReference type="Proteomes" id="UP001293254">
    <property type="component" value="Unassembled WGS sequence"/>
</dbReference>
<dbReference type="AlphaFoldDB" id="A0AAE1Y3C5"/>
<gene>
    <name evidence="2" type="ORF">Salat_1880600</name>
</gene>
<comment type="caution">
    <text evidence="2">The sequence shown here is derived from an EMBL/GenBank/DDBJ whole genome shotgun (WGS) entry which is preliminary data.</text>
</comment>
<feature type="region of interest" description="Disordered" evidence="1">
    <location>
        <begin position="57"/>
        <end position="93"/>
    </location>
</feature>
<reference evidence="2" key="1">
    <citation type="submission" date="2020-06" db="EMBL/GenBank/DDBJ databases">
        <authorList>
            <person name="Li T."/>
            <person name="Hu X."/>
            <person name="Zhang T."/>
            <person name="Song X."/>
            <person name="Zhang H."/>
            <person name="Dai N."/>
            <person name="Sheng W."/>
            <person name="Hou X."/>
            <person name="Wei L."/>
        </authorList>
    </citation>
    <scope>NUCLEOTIDE SEQUENCE</scope>
    <source>
        <strain evidence="2">3651</strain>
        <tissue evidence="2">Leaf</tissue>
    </source>
</reference>
<evidence type="ECO:0000313" key="2">
    <source>
        <dbReference type="EMBL" id="KAK4422980.1"/>
    </source>
</evidence>
<dbReference type="EMBL" id="JACGWO010000007">
    <property type="protein sequence ID" value="KAK4422980.1"/>
    <property type="molecule type" value="Genomic_DNA"/>
</dbReference>
<organism evidence="2 3">
    <name type="scientific">Sesamum alatum</name>
    <dbReference type="NCBI Taxonomy" id="300844"/>
    <lineage>
        <taxon>Eukaryota</taxon>
        <taxon>Viridiplantae</taxon>
        <taxon>Streptophyta</taxon>
        <taxon>Embryophyta</taxon>
        <taxon>Tracheophyta</taxon>
        <taxon>Spermatophyta</taxon>
        <taxon>Magnoliopsida</taxon>
        <taxon>eudicotyledons</taxon>
        <taxon>Gunneridae</taxon>
        <taxon>Pentapetalae</taxon>
        <taxon>asterids</taxon>
        <taxon>lamiids</taxon>
        <taxon>Lamiales</taxon>
        <taxon>Pedaliaceae</taxon>
        <taxon>Sesamum</taxon>
    </lineage>
</organism>
<proteinExistence type="predicted"/>
<feature type="compositionally biased region" description="Basic and acidic residues" evidence="1">
    <location>
        <begin position="68"/>
        <end position="77"/>
    </location>
</feature>
<accession>A0AAE1Y3C5</accession>
<sequence length="119" mass="13821">MMVEKNKNLCWPVRMKNSWRRTRSSKFCNFHQDRGHTTEECIHLKKELERLIQMGQAEEITDTPQPEFQKRQDREGATRGAPPVMPVEADQDNWPRGKVVSVIEGGNYGGLLKLPERDT</sequence>
<evidence type="ECO:0000313" key="3">
    <source>
        <dbReference type="Proteomes" id="UP001293254"/>
    </source>
</evidence>
<keyword evidence="3" id="KW-1185">Reference proteome</keyword>
<reference evidence="2" key="2">
    <citation type="journal article" date="2024" name="Plant">
        <title>Genomic evolution and insights into agronomic trait innovations of Sesamum species.</title>
        <authorList>
            <person name="Miao H."/>
            <person name="Wang L."/>
            <person name="Qu L."/>
            <person name="Liu H."/>
            <person name="Sun Y."/>
            <person name="Le M."/>
            <person name="Wang Q."/>
            <person name="Wei S."/>
            <person name="Zheng Y."/>
            <person name="Lin W."/>
            <person name="Duan Y."/>
            <person name="Cao H."/>
            <person name="Xiong S."/>
            <person name="Wang X."/>
            <person name="Wei L."/>
            <person name="Li C."/>
            <person name="Ma Q."/>
            <person name="Ju M."/>
            <person name="Zhao R."/>
            <person name="Li G."/>
            <person name="Mu C."/>
            <person name="Tian Q."/>
            <person name="Mei H."/>
            <person name="Zhang T."/>
            <person name="Gao T."/>
            <person name="Zhang H."/>
        </authorList>
    </citation>
    <scope>NUCLEOTIDE SEQUENCE</scope>
    <source>
        <strain evidence="2">3651</strain>
    </source>
</reference>
<protein>
    <submittedName>
        <fullName evidence="2">Uncharacterized protein</fullName>
    </submittedName>
</protein>
<name>A0AAE1Y3C5_9LAMI</name>